<evidence type="ECO:0000313" key="2">
    <source>
        <dbReference type="Proteomes" id="UP000198828"/>
    </source>
</evidence>
<dbReference type="AlphaFoldDB" id="A0A1H2TDZ1"/>
<dbReference type="SUPFAM" id="SSF101386">
    <property type="entry name" value="all-alpha NTP pyrophosphatases"/>
    <property type="match status" value="1"/>
</dbReference>
<dbReference type="RefSeq" id="WP_093750895.1">
    <property type="nucleotide sequence ID" value="NZ_BSYN01000002.1"/>
</dbReference>
<organism evidence="1 2">
    <name type="scientific">Tepidimicrobium xylanilyticum</name>
    <dbReference type="NCBI Taxonomy" id="1123352"/>
    <lineage>
        <taxon>Bacteria</taxon>
        <taxon>Bacillati</taxon>
        <taxon>Bacillota</taxon>
        <taxon>Tissierellia</taxon>
        <taxon>Tissierellales</taxon>
        <taxon>Tepidimicrobiaceae</taxon>
        <taxon>Tepidimicrobium</taxon>
    </lineage>
</organism>
<reference evidence="1 2" key="1">
    <citation type="submission" date="2016-10" db="EMBL/GenBank/DDBJ databases">
        <authorList>
            <person name="de Groot N.N."/>
        </authorList>
    </citation>
    <scope>NUCLEOTIDE SEQUENCE [LARGE SCALE GENOMIC DNA]</scope>
    <source>
        <strain evidence="1 2">DSM 23310</strain>
    </source>
</reference>
<dbReference type="PANTHER" id="PTHR46523:SF1">
    <property type="entry name" value="DCTP PYROPHOSPHATASE 1"/>
    <property type="match status" value="1"/>
</dbReference>
<dbReference type="InterPro" id="IPR052555">
    <property type="entry name" value="dCTP_Pyrophosphatase"/>
</dbReference>
<dbReference type="Gene3D" id="1.10.287.1080">
    <property type="entry name" value="MazG-like"/>
    <property type="match status" value="1"/>
</dbReference>
<evidence type="ECO:0000313" key="1">
    <source>
        <dbReference type="EMBL" id="SDW42050.1"/>
    </source>
</evidence>
<gene>
    <name evidence="1" type="ORF">SAMN05660923_00688</name>
</gene>
<name>A0A1H2TDZ1_9FIRM</name>
<proteinExistence type="predicted"/>
<dbReference type="Pfam" id="PF12643">
    <property type="entry name" value="MazG-like"/>
    <property type="match status" value="1"/>
</dbReference>
<dbReference type="EMBL" id="FNNG01000002">
    <property type="protein sequence ID" value="SDW42050.1"/>
    <property type="molecule type" value="Genomic_DNA"/>
</dbReference>
<dbReference type="InterPro" id="IPR025984">
    <property type="entry name" value="DCTPP"/>
</dbReference>
<dbReference type="GO" id="GO:0009143">
    <property type="term" value="P:nucleoside triphosphate catabolic process"/>
    <property type="evidence" value="ECO:0007669"/>
    <property type="project" value="InterPro"/>
</dbReference>
<dbReference type="GO" id="GO:0047429">
    <property type="term" value="F:nucleoside triphosphate diphosphatase activity"/>
    <property type="evidence" value="ECO:0007669"/>
    <property type="project" value="InterPro"/>
</dbReference>
<dbReference type="PANTHER" id="PTHR46523">
    <property type="entry name" value="DCTP PYROPHOSPHATASE 1"/>
    <property type="match status" value="1"/>
</dbReference>
<accession>A0A1H2TDZ1</accession>
<dbReference type="PIRSF" id="PIRSF029826">
    <property type="entry name" value="UCP029826_pph"/>
    <property type="match status" value="1"/>
</dbReference>
<dbReference type="Proteomes" id="UP000198828">
    <property type="component" value="Unassembled WGS sequence"/>
</dbReference>
<dbReference type="CDD" id="cd11537">
    <property type="entry name" value="NTP-PPase_RS21-C6_like"/>
    <property type="match status" value="1"/>
</dbReference>
<dbReference type="OrthoDB" id="9791898at2"/>
<keyword evidence="2" id="KW-1185">Reference proteome</keyword>
<protein>
    <submittedName>
        <fullName evidence="1">NTP pyrophosphatase, house-cleaning of non-canonical NTPs</fullName>
    </submittedName>
</protein>
<sequence length="108" mass="12550">MSDQSTNIQQLKDKISNFVKERNWEEFHNPKNLSMSISIEASELMEIFQWLDIKESWDIMTSSEAEHLMEELADVIIYCLSLANQLNIDISTAIEDKVRKNSVKYPAP</sequence>